<proteinExistence type="predicted"/>
<keyword evidence="1" id="KW-0732">Signal</keyword>
<evidence type="ECO:0000313" key="2">
    <source>
        <dbReference type="EMBL" id="MBW9108313.1"/>
    </source>
</evidence>
<comment type="caution">
    <text evidence="2">The sequence shown here is derived from an EMBL/GenBank/DDBJ whole genome shotgun (WGS) entry which is preliminary data.</text>
</comment>
<organism evidence="2 3">
    <name type="scientific">Microbacterium ureisolvens</name>
    <dbReference type="NCBI Taxonomy" id="2781186"/>
    <lineage>
        <taxon>Bacteria</taxon>
        <taxon>Bacillati</taxon>
        <taxon>Actinomycetota</taxon>
        <taxon>Actinomycetes</taxon>
        <taxon>Micrococcales</taxon>
        <taxon>Microbacteriaceae</taxon>
        <taxon>Microbacterium</taxon>
    </lineage>
</organism>
<accession>A0ABS7HVM4</accession>
<keyword evidence="3" id="KW-1185">Reference proteome</keyword>
<gene>
    <name evidence="2" type="ORF">JNB61_00845</name>
</gene>
<sequence length="145" mass="14703">MGIRSRVAVGVVAGVVLGVTGSAAAGAAPVRFPVDVVVHTEIGGGPNDFEGNIPGCETGTVLDVDPRATFTPWGGVFKGDKEFTCDSGSGGFTVQLIARFGEPGSTGTWTVVDAWGDFEGVKASGELTGTYTASGIDDRYTGSAR</sequence>
<protein>
    <submittedName>
        <fullName evidence="2">Uncharacterized protein</fullName>
    </submittedName>
</protein>
<evidence type="ECO:0000256" key="1">
    <source>
        <dbReference type="SAM" id="SignalP"/>
    </source>
</evidence>
<dbReference type="Proteomes" id="UP000777440">
    <property type="component" value="Unassembled WGS sequence"/>
</dbReference>
<evidence type="ECO:0000313" key="3">
    <source>
        <dbReference type="Proteomes" id="UP000777440"/>
    </source>
</evidence>
<dbReference type="RefSeq" id="WP_220338489.1">
    <property type="nucleotide sequence ID" value="NZ_JAEUAX010000001.1"/>
</dbReference>
<name>A0ABS7HVM4_9MICO</name>
<feature type="chain" id="PRO_5045876290" evidence="1">
    <location>
        <begin position="28"/>
        <end position="145"/>
    </location>
</feature>
<reference evidence="2 3" key="1">
    <citation type="journal article" date="2021" name="MBio">
        <title>Poor Competitiveness of Bradyrhizobium in Pigeon Pea Root Colonization in Indian Soils.</title>
        <authorList>
            <person name="Chalasani D."/>
            <person name="Basu A."/>
            <person name="Pullabhotla S.V.S.R.N."/>
            <person name="Jorrin B."/>
            <person name="Neal A.L."/>
            <person name="Poole P.S."/>
            <person name="Podile A.R."/>
            <person name="Tkacz A."/>
        </authorList>
    </citation>
    <scope>NUCLEOTIDE SEQUENCE [LARGE SCALE GENOMIC DNA]</scope>
    <source>
        <strain evidence="2 3">HU12</strain>
    </source>
</reference>
<feature type="signal peptide" evidence="1">
    <location>
        <begin position="1"/>
        <end position="27"/>
    </location>
</feature>
<dbReference type="EMBL" id="JAEUAX010000001">
    <property type="protein sequence ID" value="MBW9108313.1"/>
    <property type="molecule type" value="Genomic_DNA"/>
</dbReference>